<proteinExistence type="predicted"/>
<dbReference type="RefSeq" id="WP_118355997.1">
    <property type="nucleotide sequence ID" value="NZ_BRDO01000015.1"/>
</dbReference>
<dbReference type="InterPro" id="IPR025346">
    <property type="entry name" value="DUF4250"/>
</dbReference>
<protein>
    <submittedName>
        <fullName evidence="1">DUF4250 domain-containing protein</fullName>
    </submittedName>
</protein>
<dbReference type="EMBL" id="QRNO01000084">
    <property type="protein sequence ID" value="RHK47694.1"/>
    <property type="molecule type" value="Genomic_DNA"/>
</dbReference>
<gene>
    <name evidence="1" type="ORF">DW060_11885</name>
</gene>
<organism evidence="1 2">
    <name type="scientific">Leyella stercorea</name>
    <dbReference type="NCBI Taxonomy" id="363265"/>
    <lineage>
        <taxon>Bacteria</taxon>
        <taxon>Pseudomonadati</taxon>
        <taxon>Bacteroidota</taxon>
        <taxon>Bacteroidia</taxon>
        <taxon>Bacteroidales</taxon>
        <taxon>Prevotellaceae</taxon>
        <taxon>Leyella</taxon>
    </lineage>
</organism>
<dbReference type="AlphaFoldDB" id="A0A415GF39"/>
<evidence type="ECO:0000313" key="2">
    <source>
        <dbReference type="Proteomes" id="UP000286598"/>
    </source>
</evidence>
<reference evidence="1 2" key="1">
    <citation type="submission" date="2018-08" db="EMBL/GenBank/DDBJ databases">
        <title>A genome reference for cultivated species of the human gut microbiota.</title>
        <authorList>
            <person name="Zou Y."/>
            <person name="Xue W."/>
            <person name="Luo G."/>
        </authorList>
    </citation>
    <scope>NUCLEOTIDE SEQUENCE [LARGE SCALE GENOMIC DNA]</scope>
    <source>
        <strain evidence="1 2">AF42-9</strain>
    </source>
</reference>
<comment type="caution">
    <text evidence="1">The sequence shown here is derived from an EMBL/GenBank/DDBJ whole genome shotgun (WGS) entry which is preliminary data.</text>
</comment>
<dbReference type="Proteomes" id="UP000286598">
    <property type="component" value="Unassembled WGS sequence"/>
</dbReference>
<name>A0A415GF39_9BACT</name>
<evidence type="ECO:0000313" key="1">
    <source>
        <dbReference type="EMBL" id="RHK47694.1"/>
    </source>
</evidence>
<dbReference type="Pfam" id="PF14056">
    <property type="entry name" value="DUF4250"/>
    <property type="match status" value="1"/>
</dbReference>
<sequence>MLGLPKDPMMLLSVINTHLRDTYPSLDALCDDLNVEKQQIISQLAAIGYEYNEEQNKFW</sequence>
<dbReference type="OrthoDB" id="6636823at2"/>
<accession>A0A415GF39</accession>
<keyword evidence="2" id="KW-1185">Reference proteome</keyword>